<protein>
    <recommendedName>
        <fullName evidence="6">Magnesium transporter CorA</fullName>
    </recommendedName>
</protein>
<reference evidence="5" key="1">
    <citation type="submission" date="2017-09" db="EMBL/GenBank/DDBJ databases">
        <title>Depth-based differentiation of microbial function through sediment-hosted aquifers and enrichment of novel symbionts in the deep terrestrial subsurface.</title>
        <authorList>
            <person name="Probst A.J."/>
            <person name="Ladd B."/>
            <person name="Jarett J.K."/>
            <person name="Geller-Mcgrath D.E."/>
            <person name="Sieber C.M.K."/>
            <person name="Emerson J.B."/>
            <person name="Anantharaman K."/>
            <person name="Thomas B.C."/>
            <person name="Malmstrom R."/>
            <person name="Stieglmeier M."/>
            <person name="Klingl A."/>
            <person name="Woyke T."/>
            <person name="Ryan C.M."/>
            <person name="Banfield J.F."/>
        </authorList>
    </citation>
    <scope>NUCLEOTIDE SEQUENCE [LARGE SCALE GENOMIC DNA]</scope>
</reference>
<evidence type="ECO:0008006" key="6">
    <source>
        <dbReference type="Google" id="ProtNLM"/>
    </source>
</evidence>
<dbReference type="GO" id="GO:0050897">
    <property type="term" value="F:cobalt ion binding"/>
    <property type="evidence" value="ECO:0007669"/>
    <property type="project" value="TreeGrafter"/>
</dbReference>
<sequence length="118" mass="14457">MAIKILESKKLRWINIDRIDEEALEFLKQNFHFHHLDLEDIQSESQTPKIDTYKDYLFLVFQFPHWQGDTKRVISLELDIFVGNDFLITIQHNSTKQMKNFFYRCMRNRSIKREWMSN</sequence>
<proteinExistence type="predicted"/>
<dbReference type="AlphaFoldDB" id="A0A2M6P1Q7"/>
<organism evidence="4 5">
    <name type="scientific">Candidatus Magasanikbacteria bacterium CG10_big_fil_rev_8_21_14_0_10_38_6</name>
    <dbReference type="NCBI Taxonomy" id="1974647"/>
    <lineage>
        <taxon>Bacteria</taxon>
        <taxon>Candidatus Magasanikiibacteriota</taxon>
    </lineage>
</organism>
<accession>A0A2M6P1Q7</accession>
<dbReference type="GO" id="GO:0015095">
    <property type="term" value="F:magnesium ion transmembrane transporter activity"/>
    <property type="evidence" value="ECO:0007669"/>
    <property type="project" value="TreeGrafter"/>
</dbReference>
<name>A0A2M6P1Q7_9BACT</name>
<dbReference type="Gene3D" id="3.30.460.20">
    <property type="entry name" value="CorA soluble domain-like"/>
    <property type="match status" value="1"/>
</dbReference>
<keyword evidence="2" id="KW-0813">Transport</keyword>
<keyword evidence="3" id="KW-0472">Membrane</keyword>
<dbReference type="InterPro" id="IPR045861">
    <property type="entry name" value="CorA_cytoplasmic_dom"/>
</dbReference>
<evidence type="ECO:0000256" key="2">
    <source>
        <dbReference type="ARBA" id="ARBA00022448"/>
    </source>
</evidence>
<dbReference type="Proteomes" id="UP000228528">
    <property type="component" value="Unassembled WGS sequence"/>
</dbReference>
<evidence type="ECO:0000256" key="1">
    <source>
        <dbReference type="ARBA" id="ARBA00004651"/>
    </source>
</evidence>
<evidence type="ECO:0000313" key="5">
    <source>
        <dbReference type="Proteomes" id="UP000228528"/>
    </source>
</evidence>
<dbReference type="Pfam" id="PF01544">
    <property type="entry name" value="CorA"/>
    <property type="match status" value="1"/>
</dbReference>
<evidence type="ECO:0000256" key="3">
    <source>
        <dbReference type="ARBA" id="ARBA00022475"/>
    </source>
</evidence>
<dbReference type="EMBL" id="PFBW01000060">
    <property type="protein sequence ID" value="PIR77631.1"/>
    <property type="molecule type" value="Genomic_DNA"/>
</dbReference>
<dbReference type="PANTHER" id="PTHR46494:SF1">
    <property type="entry name" value="CORA FAMILY METAL ION TRANSPORTER (EUROFUNG)"/>
    <property type="match status" value="1"/>
</dbReference>
<dbReference type="PANTHER" id="PTHR46494">
    <property type="entry name" value="CORA FAMILY METAL ION TRANSPORTER (EUROFUNG)"/>
    <property type="match status" value="1"/>
</dbReference>
<dbReference type="GO" id="GO:0005886">
    <property type="term" value="C:plasma membrane"/>
    <property type="evidence" value="ECO:0007669"/>
    <property type="project" value="UniProtKB-SubCell"/>
</dbReference>
<feature type="non-terminal residue" evidence="4">
    <location>
        <position position="118"/>
    </location>
</feature>
<dbReference type="GO" id="GO:0015087">
    <property type="term" value="F:cobalt ion transmembrane transporter activity"/>
    <property type="evidence" value="ECO:0007669"/>
    <property type="project" value="TreeGrafter"/>
</dbReference>
<comment type="caution">
    <text evidence="4">The sequence shown here is derived from an EMBL/GenBank/DDBJ whole genome shotgun (WGS) entry which is preliminary data.</text>
</comment>
<comment type="subcellular location">
    <subcellularLocation>
        <location evidence="1">Cell membrane</location>
        <topology evidence="1">Multi-pass membrane protein</topology>
    </subcellularLocation>
</comment>
<gene>
    <name evidence="4" type="ORF">COU30_01400</name>
</gene>
<dbReference type="SUPFAM" id="SSF143865">
    <property type="entry name" value="CorA soluble domain-like"/>
    <property type="match status" value="1"/>
</dbReference>
<dbReference type="InterPro" id="IPR002523">
    <property type="entry name" value="MgTranspt_CorA/ZnTranspt_ZntB"/>
</dbReference>
<evidence type="ECO:0000313" key="4">
    <source>
        <dbReference type="EMBL" id="PIR77631.1"/>
    </source>
</evidence>
<dbReference type="GO" id="GO:0000287">
    <property type="term" value="F:magnesium ion binding"/>
    <property type="evidence" value="ECO:0007669"/>
    <property type="project" value="TreeGrafter"/>
</dbReference>
<keyword evidence="3" id="KW-1003">Cell membrane</keyword>